<dbReference type="RefSeq" id="XP_018261416.1">
    <property type="nucleotide sequence ID" value="XM_018409144.1"/>
</dbReference>
<evidence type="ECO:0000313" key="2">
    <source>
        <dbReference type="EMBL" id="OBR83574.1"/>
    </source>
</evidence>
<feature type="region of interest" description="Disordered" evidence="1">
    <location>
        <begin position="1"/>
        <end position="20"/>
    </location>
</feature>
<feature type="compositionally biased region" description="Polar residues" evidence="1">
    <location>
        <begin position="135"/>
        <end position="146"/>
    </location>
</feature>
<sequence length="177" mass="19547">MPDWFGKNKKQEQQDSDARLTERVAHAGKFLVEEAQHTKGESNSWDPNYQGLQSTEQSFRQAVASGDRSSIEAWRSALLTVVRRVEREQTMSFNGVRSHDRNISGGYYNDPSGAEMNVRGFRTMACPTSFQAYQPTASTDASSSSYVAYCPPGQNTGSQQGPSYHAPQWQPPSSSGA</sequence>
<proteinExistence type="predicted"/>
<evidence type="ECO:0000256" key="1">
    <source>
        <dbReference type="SAM" id="MobiDB-lite"/>
    </source>
</evidence>
<dbReference type="VEuPathDB" id="FungiDB:I303_05854"/>
<evidence type="ECO:0000313" key="3">
    <source>
        <dbReference type="EMBL" id="WWC63233.1"/>
    </source>
</evidence>
<reference evidence="2" key="1">
    <citation type="submission" date="2013-07" db="EMBL/GenBank/DDBJ databases">
        <title>The Genome Sequence of Cryptococcus dejecticola CBS10117.</title>
        <authorList>
            <consortium name="The Broad Institute Genome Sequencing Platform"/>
            <person name="Cuomo C."/>
            <person name="Litvintseva A."/>
            <person name="Chen Y."/>
            <person name="Heitman J."/>
            <person name="Sun S."/>
            <person name="Springer D."/>
            <person name="Dromer F."/>
            <person name="Young S.K."/>
            <person name="Zeng Q."/>
            <person name="Gargeya S."/>
            <person name="Fitzgerald M."/>
            <person name="Abouelleil A."/>
            <person name="Alvarado L."/>
            <person name="Berlin A.M."/>
            <person name="Chapman S.B."/>
            <person name="Dewar J."/>
            <person name="Goldberg J."/>
            <person name="Griggs A."/>
            <person name="Gujja S."/>
            <person name="Hansen M."/>
            <person name="Howarth C."/>
            <person name="Imamovic A."/>
            <person name="Larimer J."/>
            <person name="McCowan C."/>
            <person name="Murphy C."/>
            <person name="Pearson M."/>
            <person name="Priest M."/>
            <person name="Roberts A."/>
            <person name="Saif S."/>
            <person name="Shea T."/>
            <person name="Sykes S."/>
            <person name="Wortman J."/>
            <person name="Nusbaum C."/>
            <person name="Birren B."/>
        </authorList>
    </citation>
    <scope>NUCLEOTIDE SEQUENCE [LARGE SCALE GENOMIC DNA]</scope>
    <source>
        <strain evidence="2">CBS 10117</strain>
    </source>
</reference>
<dbReference type="EMBL" id="KI894033">
    <property type="protein sequence ID" value="OBR83574.1"/>
    <property type="molecule type" value="Genomic_DNA"/>
</dbReference>
<feature type="region of interest" description="Disordered" evidence="1">
    <location>
        <begin position="135"/>
        <end position="177"/>
    </location>
</feature>
<reference evidence="3" key="3">
    <citation type="submission" date="2024-02" db="EMBL/GenBank/DDBJ databases">
        <title>Comparative genomics of Cryptococcus and Kwoniella reveals pathogenesis evolution and contrasting modes of karyotype evolution via chromosome fusion or intercentromeric recombination.</title>
        <authorList>
            <person name="Coelho M.A."/>
            <person name="David-Palma M."/>
            <person name="Shea T."/>
            <person name="Bowers K."/>
            <person name="McGinley-Smith S."/>
            <person name="Mohammad A.W."/>
            <person name="Gnirke A."/>
            <person name="Yurkov A.M."/>
            <person name="Nowrousian M."/>
            <person name="Sun S."/>
            <person name="Cuomo C.A."/>
            <person name="Heitman J."/>
        </authorList>
    </citation>
    <scope>NUCLEOTIDE SEQUENCE</scope>
    <source>
        <strain evidence="3">CBS 10117</strain>
    </source>
</reference>
<dbReference type="GeneID" id="28969553"/>
<dbReference type="Proteomes" id="UP000078595">
    <property type="component" value="Chromosome 7"/>
</dbReference>
<keyword evidence="4" id="KW-1185">Reference proteome</keyword>
<reference evidence="3" key="2">
    <citation type="submission" date="2013-07" db="EMBL/GenBank/DDBJ databases">
        <authorList>
            <consortium name="The Broad Institute Genome Sequencing Platform"/>
            <person name="Cuomo C."/>
            <person name="Litvintseva A."/>
            <person name="Chen Y."/>
            <person name="Heitman J."/>
            <person name="Sun S."/>
            <person name="Springer D."/>
            <person name="Dromer F."/>
            <person name="Young S.K."/>
            <person name="Zeng Q."/>
            <person name="Gargeya S."/>
            <person name="Fitzgerald M."/>
            <person name="Abouelleil A."/>
            <person name="Alvarado L."/>
            <person name="Berlin A.M."/>
            <person name="Chapman S.B."/>
            <person name="Dewar J."/>
            <person name="Goldberg J."/>
            <person name="Griggs A."/>
            <person name="Gujja S."/>
            <person name="Hansen M."/>
            <person name="Howarth C."/>
            <person name="Imamovic A."/>
            <person name="Larimer J."/>
            <person name="McCowan C."/>
            <person name="Murphy C."/>
            <person name="Pearson M."/>
            <person name="Priest M."/>
            <person name="Roberts A."/>
            <person name="Saif S."/>
            <person name="Shea T."/>
            <person name="Sykes S."/>
            <person name="Wortman J."/>
            <person name="Nusbaum C."/>
            <person name="Birren B."/>
        </authorList>
    </citation>
    <scope>NUCLEOTIDE SEQUENCE</scope>
    <source>
        <strain evidence="3">CBS 10117</strain>
    </source>
</reference>
<protein>
    <submittedName>
        <fullName evidence="2">Uncharacterized protein</fullName>
    </submittedName>
</protein>
<dbReference type="AlphaFoldDB" id="A0A1A6A0I5"/>
<feature type="compositionally biased region" description="Polar residues" evidence="1">
    <location>
        <begin position="41"/>
        <end position="57"/>
    </location>
</feature>
<gene>
    <name evidence="2" type="ORF">I303_05854</name>
    <name evidence="3" type="ORF">I303_105833</name>
</gene>
<evidence type="ECO:0000313" key="4">
    <source>
        <dbReference type="Proteomes" id="UP000078595"/>
    </source>
</evidence>
<dbReference type="EMBL" id="CP144536">
    <property type="protein sequence ID" value="WWC63233.1"/>
    <property type="molecule type" value="Genomic_DNA"/>
</dbReference>
<organism evidence="2">
    <name type="scientific">Kwoniella dejecticola CBS 10117</name>
    <dbReference type="NCBI Taxonomy" id="1296121"/>
    <lineage>
        <taxon>Eukaryota</taxon>
        <taxon>Fungi</taxon>
        <taxon>Dikarya</taxon>
        <taxon>Basidiomycota</taxon>
        <taxon>Agaricomycotina</taxon>
        <taxon>Tremellomycetes</taxon>
        <taxon>Tremellales</taxon>
        <taxon>Cryptococcaceae</taxon>
        <taxon>Kwoniella</taxon>
    </lineage>
</organism>
<feature type="compositionally biased region" description="Basic and acidic residues" evidence="1">
    <location>
        <begin position="9"/>
        <end position="20"/>
    </location>
</feature>
<accession>A0A1A6A0I5</accession>
<dbReference type="KEGG" id="kdj:28969553"/>
<feature type="region of interest" description="Disordered" evidence="1">
    <location>
        <begin position="34"/>
        <end position="57"/>
    </location>
</feature>
<name>A0A1A6A0I5_9TREE</name>
<feature type="compositionally biased region" description="Polar residues" evidence="1">
    <location>
        <begin position="153"/>
        <end position="162"/>
    </location>
</feature>